<dbReference type="RefSeq" id="WP_407279290.1">
    <property type="nucleotide sequence ID" value="NZ_CP141259.1"/>
</dbReference>
<keyword evidence="1" id="KW-0472">Membrane</keyword>
<accession>A0ABZ1APM7</accession>
<feature type="transmembrane region" description="Helical" evidence="1">
    <location>
        <begin position="136"/>
        <end position="154"/>
    </location>
</feature>
<name>A0ABZ1APM7_AROEV</name>
<keyword evidence="1" id="KW-1133">Transmembrane helix</keyword>
<dbReference type="EMBL" id="CP141259">
    <property type="protein sequence ID" value="WRL46481.1"/>
    <property type="molecule type" value="Genomic_DNA"/>
</dbReference>
<sequence length="159" mass="17501">MRAVWISALSTLALGVGLFCYLAPLDPGVLALQFAFTPRSFGQIVHFWSPADLARYRSHLPADFAFLFAYGLFGYLLATRTDVAAARAPAFRRVLSWLLPVAACFDAIENALHWWLTEMPRFGVAPLYAASGAASSLKWLLAFGFGLMLAYAAYRAEDD</sequence>
<reference evidence="2 3" key="1">
    <citation type="submission" date="2023-12" db="EMBL/GenBank/DDBJ databases">
        <title>A. evansii MAY27, complete genome.</title>
        <authorList>
            <person name="Wang Y."/>
        </authorList>
    </citation>
    <scope>NUCLEOTIDE SEQUENCE [LARGE SCALE GENOMIC DNA]</scope>
    <source>
        <strain evidence="2 3">MAY27</strain>
    </source>
</reference>
<feature type="transmembrane region" description="Helical" evidence="1">
    <location>
        <begin position="64"/>
        <end position="83"/>
    </location>
</feature>
<keyword evidence="1" id="KW-0812">Transmembrane</keyword>
<evidence type="ECO:0000313" key="2">
    <source>
        <dbReference type="EMBL" id="WRL46481.1"/>
    </source>
</evidence>
<gene>
    <name evidence="2" type="ORF">U5817_00120</name>
</gene>
<dbReference type="Proteomes" id="UP001626593">
    <property type="component" value="Chromosome"/>
</dbReference>
<keyword evidence="3" id="KW-1185">Reference proteome</keyword>
<evidence type="ECO:0000313" key="3">
    <source>
        <dbReference type="Proteomes" id="UP001626593"/>
    </source>
</evidence>
<organism evidence="2 3">
    <name type="scientific">Aromatoleum evansii</name>
    <name type="common">Azoarcus evansii</name>
    <dbReference type="NCBI Taxonomy" id="59406"/>
    <lineage>
        <taxon>Bacteria</taxon>
        <taxon>Pseudomonadati</taxon>
        <taxon>Pseudomonadota</taxon>
        <taxon>Betaproteobacteria</taxon>
        <taxon>Rhodocyclales</taxon>
        <taxon>Rhodocyclaceae</taxon>
        <taxon>Aromatoleum</taxon>
    </lineage>
</organism>
<proteinExistence type="predicted"/>
<evidence type="ECO:0000256" key="1">
    <source>
        <dbReference type="SAM" id="Phobius"/>
    </source>
</evidence>
<feature type="transmembrane region" description="Helical" evidence="1">
    <location>
        <begin position="95"/>
        <end position="116"/>
    </location>
</feature>
<protein>
    <recommendedName>
        <fullName evidence="4">Transmembrane protein</fullName>
    </recommendedName>
</protein>
<evidence type="ECO:0008006" key="4">
    <source>
        <dbReference type="Google" id="ProtNLM"/>
    </source>
</evidence>